<proteinExistence type="predicted"/>
<dbReference type="SUPFAM" id="SSF100910">
    <property type="entry name" value="Chemosensory protein Csp2"/>
    <property type="match status" value="1"/>
</dbReference>
<comment type="caution">
    <text evidence="1">The sequence shown here is derived from an EMBL/GenBank/DDBJ whole genome shotgun (WGS) entry which is preliminary data.</text>
</comment>
<organism evidence="1 2">
    <name type="scientific">Parthenolecanium corni</name>
    <dbReference type="NCBI Taxonomy" id="536013"/>
    <lineage>
        <taxon>Eukaryota</taxon>
        <taxon>Metazoa</taxon>
        <taxon>Ecdysozoa</taxon>
        <taxon>Arthropoda</taxon>
        <taxon>Hexapoda</taxon>
        <taxon>Insecta</taxon>
        <taxon>Pterygota</taxon>
        <taxon>Neoptera</taxon>
        <taxon>Paraneoptera</taxon>
        <taxon>Hemiptera</taxon>
        <taxon>Sternorrhyncha</taxon>
        <taxon>Coccoidea</taxon>
        <taxon>Coccidae</taxon>
        <taxon>Parthenolecanium</taxon>
    </lineage>
</organism>
<dbReference type="PANTHER" id="PTHR11257:SF9">
    <property type="entry name" value="CHEMOSENSORY PROTEIN 13"/>
    <property type="match status" value="1"/>
</dbReference>
<sequence>MNTHKSSQVCVRALKIKSIIRRRPSRCLYIPKHEVVLHHRGSGGGGDDQKLDTNFNFFNNGDTIHLRTPRQGRPFDIRVLAFLLCVSLSYSAPEPPKGQDKAYSTQFDHIDLEPILKSKRLVGAYVKCVIQNVGCTNEGKVLRDYLPDALRTSCTKCSIKQREGAVKIISRLEKEYPDEFKKVLDAYDPDRKFIVAFKKANPQ</sequence>
<dbReference type="Pfam" id="PF03392">
    <property type="entry name" value="OS-D"/>
    <property type="match status" value="1"/>
</dbReference>
<dbReference type="Gene3D" id="1.10.2080.10">
    <property type="entry name" value="Insect odorant-binding protein A10/Ejaculatory bulb-specific protein 3"/>
    <property type="match status" value="1"/>
</dbReference>
<dbReference type="InterPro" id="IPR005055">
    <property type="entry name" value="A10/PebIII"/>
</dbReference>
<accession>A0AAN9Y258</accession>
<gene>
    <name evidence="1" type="ORF">V9T40_004884</name>
</gene>
<dbReference type="PANTHER" id="PTHR11257">
    <property type="entry name" value="CHEMOSENSORY PROTEIN-RELATED"/>
    <property type="match status" value="1"/>
</dbReference>
<keyword evidence="2" id="KW-1185">Reference proteome</keyword>
<evidence type="ECO:0000313" key="2">
    <source>
        <dbReference type="Proteomes" id="UP001367676"/>
    </source>
</evidence>
<reference evidence="1 2" key="1">
    <citation type="submission" date="2024-03" db="EMBL/GenBank/DDBJ databases">
        <title>Adaptation during the transition from Ophiocordyceps entomopathogen to insect associate is accompanied by gene loss and intensified selection.</title>
        <authorList>
            <person name="Ward C.M."/>
            <person name="Onetto C.A."/>
            <person name="Borneman A.R."/>
        </authorList>
    </citation>
    <scope>NUCLEOTIDE SEQUENCE [LARGE SCALE GENOMIC DNA]</scope>
    <source>
        <strain evidence="1">AWRI1</strain>
        <tissue evidence="1">Single Adult Female</tissue>
    </source>
</reference>
<dbReference type="InterPro" id="IPR036682">
    <property type="entry name" value="OS_D_A10/PebIII_sf"/>
</dbReference>
<name>A0AAN9Y258_9HEMI</name>
<dbReference type="AlphaFoldDB" id="A0AAN9Y258"/>
<dbReference type="EMBL" id="JBBCAQ010000032">
    <property type="protein sequence ID" value="KAK7583921.1"/>
    <property type="molecule type" value="Genomic_DNA"/>
</dbReference>
<evidence type="ECO:0000313" key="1">
    <source>
        <dbReference type="EMBL" id="KAK7583921.1"/>
    </source>
</evidence>
<protein>
    <submittedName>
        <fullName evidence="1">Uncharacterized protein</fullName>
    </submittedName>
</protein>
<dbReference type="Proteomes" id="UP001367676">
    <property type="component" value="Unassembled WGS sequence"/>
</dbReference>